<sequence length="75" mass="8322">MKCTVTEVGNSEPFTAATVFRTVNFGELAQCFCIASAREKIPLREVIHGQISSVQQTTPHNILQFLVMSRPLTRA</sequence>
<reference evidence="1 2" key="1">
    <citation type="journal article" date="2014" name="BMC Genomics">
        <title>Genome and secretome analysis of the hemibiotrophic fungal pathogen, Moniliophthora roreri, which causes frosty pod rot disease of cacao: mechanisms of the biotrophic and necrotrophic phases.</title>
        <authorList>
            <person name="Meinhardt L.W."/>
            <person name="Costa G.G.L."/>
            <person name="Thomazella D.P.T."/>
            <person name="Teixeira P.J.P.L."/>
            <person name="Carazzolle M.F."/>
            <person name="Schuster S.C."/>
            <person name="Carlson J.E."/>
            <person name="Guiltinan M.J."/>
            <person name="Mieczkowski P."/>
            <person name="Farmer A."/>
            <person name="Ramaraj T."/>
            <person name="Crozier J."/>
            <person name="Davis R.E."/>
            <person name="Shao J."/>
            <person name="Melnick R.L."/>
            <person name="Pereira G.A.G."/>
            <person name="Bailey B.A."/>
        </authorList>
    </citation>
    <scope>NUCLEOTIDE SEQUENCE [LARGE SCALE GENOMIC DNA]</scope>
    <source>
        <strain evidence="1 2">MCA 2997</strain>
    </source>
</reference>
<evidence type="ECO:0000313" key="2">
    <source>
        <dbReference type="Proteomes" id="UP000017559"/>
    </source>
</evidence>
<dbReference type="Proteomes" id="UP000017559">
    <property type="component" value="Unassembled WGS sequence"/>
</dbReference>
<protein>
    <submittedName>
        <fullName evidence="1">Uncharacterized protein</fullName>
    </submittedName>
</protein>
<evidence type="ECO:0000313" key="1">
    <source>
        <dbReference type="EMBL" id="ESK94017.1"/>
    </source>
</evidence>
<keyword evidence="2" id="KW-1185">Reference proteome</keyword>
<dbReference type="EMBL" id="AWSO01000158">
    <property type="protein sequence ID" value="ESK94017.1"/>
    <property type="molecule type" value="Genomic_DNA"/>
</dbReference>
<name>V2XJV7_MONRO</name>
<comment type="caution">
    <text evidence="1">The sequence shown here is derived from an EMBL/GenBank/DDBJ whole genome shotgun (WGS) entry which is preliminary data.</text>
</comment>
<dbReference type="AlphaFoldDB" id="V2XJV7"/>
<gene>
    <name evidence="1" type="ORF">Moror_12911</name>
</gene>
<accession>V2XJV7</accession>
<organism evidence="1 2">
    <name type="scientific">Moniliophthora roreri (strain MCA 2997)</name>
    <name type="common">Cocoa frosty pod rot fungus</name>
    <name type="synonym">Crinipellis roreri</name>
    <dbReference type="NCBI Taxonomy" id="1381753"/>
    <lineage>
        <taxon>Eukaryota</taxon>
        <taxon>Fungi</taxon>
        <taxon>Dikarya</taxon>
        <taxon>Basidiomycota</taxon>
        <taxon>Agaricomycotina</taxon>
        <taxon>Agaricomycetes</taxon>
        <taxon>Agaricomycetidae</taxon>
        <taxon>Agaricales</taxon>
        <taxon>Marasmiineae</taxon>
        <taxon>Marasmiaceae</taxon>
        <taxon>Moniliophthora</taxon>
    </lineage>
</organism>
<dbReference type="HOGENOM" id="CLU_2671619_0_0_1"/>
<dbReference type="KEGG" id="mrr:Moror_12911"/>
<proteinExistence type="predicted"/>